<dbReference type="AlphaFoldDB" id="A0A836B4X2"/>
<accession>A0A836B4X2</accession>
<sequence length="948" mass="96231">MPPRLYEQVLSPAIIYWCRVTPYLGILLAGPHTDPSAVTLVYLQKCHVLTVLHLVLFATLLGVWEVDARVELAACLLEAACALTCLSWHGAKVPGGPPHPAALLAGRALVPLVNLGLAYAAGRWRPGGGVGRGRRTALGAQNSMLGSGSAAGSSKERGQGLAKGCTHGGADVDDGGQVAQSLDLPETGAADPVIKDDGAAGPSGAVRLWSSAVGPAGPTAPVPLLRQEAQHGGSGSGSGSGAAAPPILTPVAVLLPPAEQCPEGGGADAVVAAAPRPPVRPYQSLIRRRTTHHYKIPWADPEDIAPGFEERLAALYAARGLAVTGMHVRAGCIELTVAAVDYSRLLGGAGAGGRGGGGGGGGGGGTATSPALLHVSAAEVIAALGLSLPASASSPAAGKDRLGAAALQPYEQPPALQVVSVQRDSMGAATAGQHDARSPDAVRPQQSRLVGVSPRVLLLPPPPSMHAPAADASGTAAPQLRLRVAFSGGAGPAAADDVVVRCGSGYLAVRVAAKQLSAADEGEAVGAQEWEYAVELVEPPPHPQLLTVQLAFPAAAATAAGGAGDTHNAPVQWLSVPVLAVDDAAVAAELGSELLQQQQEQQDASSACMEELVCDLGQWLAAASGADEGTVDAGAGCRFSAEWVSELGAHLLEYAEGAGLVATAARIREGAGQLAGDGAADMKNQTKQAKKDEPAGDQGLRRRGPLSKAAEMDGKGAVYQNGACSFGDAESSSGRKGSVGGANHSAASRDSSLREYTDRWIVTTCTTGQLMECLMAAAFTAKGLKEGQSLWSREAAVVYTALGVGTLATLAGLWMAPAARSRLALAARIPRYAGALLSKALVAAGLLPPPVGSVTYSGGVGVLLLEGVILPSGCLLPPRMQLLLCCMKLPLNAVGSHAAGAFRSLMAAALQALAVEATAMATTLTFHRYVKLQYQRLQQRQRQRATPA</sequence>
<name>A0A836B4X2_9CHLO</name>
<dbReference type="EMBL" id="JAEHOD010000022">
    <property type="protein sequence ID" value="KAG2447399.1"/>
    <property type="molecule type" value="Genomic_DNA"/>
</dbReference>
<gene>
    <name evidence="2" type="ORF">HYH02_007726</name>
</gene>
<dbReference type="OrthoDB" id="549601at2759"/>
<feature type="compositionally biased region" description="Low complexity" evidence="1">
    <location>
        <begin position="142"/>
        <end position="153"/>
    </location>
</feature>
<reference evidence="2" key="1">
    <citation type="journal article" date="2020" name="bioRxiv">
        <title>Comparative genomics of Chlamydomonas.</title>
        <authorList>
            <person name="Craig R.J."/>
            <person name="Hasan A.R."/>
            <person name="Ness R.W."/>
            <person name="Keightley P.D."/>
        </authorList>
    </citation>
    <scope>NUCLEOTIDE SEQUENCE</scope>
    <source>
        <strain evidence="2">CCAP 11/173</strain>
    </source>
</reference>
<evidence type="ECO:0000256" key="1">
    <source>
        <dbReference type="SAM" id="MobiDB-lite"/>
    </source>
</evidence>
<proteinExistence type="predicted"/>
<feature type="region of interest" description="Disordered" evidence="1">
    <location>
        <begin position="675"/>
        <end position="703"/>
    </location>
</feature>
<organism evidence="2 3">
    <name type="scientific">Chlamydomonas schloesseri</name>
    <dbReference type="NCBI Taxonomy" id="2026947"/>
    <lineage>
        <taxon>Eukaryota</taxon>
        <taxon>Viridiplantae</taxon>
        <taxon>Chlorophyta</taxon>
        <taxon>core chlorophytes</taxon>
        <taxon>Chlorophyceae</taxon>
        <taxon>CS clade</taxon>
        <taxon>Chlamydomonadales</taxon>
        <taxon>Chlamydomonadaceae</taxon>
        <taxon>Chlamydomonas</taxon>
    </lineage>
</organism>
<comment type="caution">
    <text evidence="2">The sequence shown here is derived from an EMBL/GenBank/DDBJ whole genome shotgun (WGS) entry which is preliminary data.</text>
</comment>
<feature type="region of interest" description="Disordered" evidence="1">
    <location>
        <begin position="426"/>
        <end position="446"/>
    </location>
</feature>
<evidence type="ECO:0000313" key="2">
    <source>
        <dbReference type="EMBL" id="KAG2447399.1"/>
    </source>
</evidence>
<protein>
    <submittedName>
        <fullName evidence="2">Uncharacterized protein</fullName>
    </submittedName>
</protein>
<evidence type="ECO:0000313" key="3">
    <source>
        <dbReference type="Proteomes" id="UP000613740"/>
    </source>
</evidence>
<feature type="region of interest" description="Disordered" evidence="1">
    <location>
        <begin position="142"/>
        <end position="179"/>
    </location>
</feature>
<dbReference type="Proteomes" id="UP000613740">
    <property type="component" value="Unassembled WGS sequence"/>
</dbReference>
<keyword evidence="3" id="KW-1185">Reference proteome</keyword>